<dbReference type="SMART" id="SM00353">
    <property type="entry name" value="HLH"/>
    <property type="match status" value="1"/>
</dbReference>
<feature type="region of interest" description="Disordered" evidence="7">
    <location>
        <begin position="90"/>
        <end position="138"/>
    </location>
</feature>
<organism evidence="9 10">
    <name type="scientific">Arabidopsis suecica</name>
    <name type="common">Swedish thale-cress</name>
    <name type="synonym">Cardaminopsis suecica</name>
    <dbReference type="NCBI Taxonomy" id="45249"/>
    <lineage>
        <taxon>Eukaryota</taxon>
        <taxon>Viridiplantae</taxon>
        <taxon>Streptophyta</taxon>
        <taxon>Embryophyta</taxon>
        <taxon>Tracheophyta</taxon>
        <taxon>Spermatophyta</taxon>
        <taxon>Magnoliopsida</taxon>
        <taxon>eudicotyledons</taxon>
        <taxon>Gunneridae</taxon>
        <taxon>Pentapetalae</taxon>
        <taxon>rosids</taxon>
        <taxon>malvids</taxon>
        <taxon>Brassicales</taxon>
        <taxon>Brassicaceae</taxon>
        <taxon>Camelineae</taxon>
        <taxon>Arabidopsis</taxon>
    </lineage>
</organism>
<evidence type="ECO:0000256" key="5">
    <source>
        <dbReference type="ARBA" id="ARBA00023163"/>
    </source>
</evidence>
<proteinExistence type="predicted"/>
<accession>A0A8T2AJ18</accession>
<dbReference type="AlphaFoldDB" id="A0A8T2AJ18"/>
<dbReference type="InterPro" id="IPR011598">
    <property type="entry name" value="bHLH_dom"/>
</dbReference>
<dbReference type="PROSITE" id="PS50888">
    <property type="entry name" value="BHLH"/>
    <property type="match status" value="1"/>
</dbReference>
<dbReference type="FunFam" id="4.10.280.10:FF:000096">
    <property type="entry name" value="Basic helix-loop-helix (BHLH) DNA-binding superfamily protein"/>
    <property type="match status" value="1"/>
</dbReference>
<dbReference type="OrthoDB" id="1886792at2759"/>
<dbReference type="GO" id="GO:0046983">
    <property type="term" value="F:protein dimerization activity"/>
    <property type="evidence" value="ECO:0007669"/>
    <property type="project" value="InterPro"/>
</dbReference>
<protein>
    <submittedName>
        <fullName evidence="9">Myc-type basic helix-loop-helix (BHLH) domain</fullName>
    </submittedName>
</protein>
<dbReference type="GO" id="GO:0043565">
    <property type="term" value="F:sequence-specific DNA binding"/>
    <property type="evidence" value="ECO:0007669"/>
    <property type="project" value="TreeGrafter"/>
</dbReference>
<keyword evidence="3" id="KW-0805">Transcription regulation</keyword>
<comment type="subunit">
    <text evidence="2">Homodimer.</text>
</comment>
<evidence type="ECO:0000259" key="8">
    <source>
        <dbReference type="PROSITE" id="PS50888"/>
    </source>
</evidence>
<keyword evidence="6" id="KW-0539">Nucleus</keyword>
<feature type="domain" description="BHLH" evidence="8">
    <location>
        <begin position="127"/>
        <end position="176"/>
    </location>
</feature>
<dbReference type="Proteomes" id="UP000694251">
    <property type="component" value="Chromosome 9"/>
</dbReference>
<dbReference type="Pfam" id="PF00010">
    <property type="entry name" value="HLH"/>
    <property type="match status" value="1"/>
</dbReference>
<feature type="compositionally biased region" description="Acidic residues" evidence="7">
    <location>
        <begin position="100"/>
        <end position="111"/>
    </location>
</feature>
<comment type="caution">
    <text evidence="9">The sequence shown here is derived from an EMBL/GenBank/DDBJ whole genome shotgun (WGS) entry which is preliminary data.</text>
</comment>
<evidence type="ECO:0000256" key="4">
    <source>
        <dbReference type="ARBA" id="ARBA00023125"/>
    </source>
</evidence>
<evidence type="ECO:0000313" key="10">
    <source>
        <dbReference type="Proteomes" id="UP000694251"/>
    </source>
</evidence>
<evidence type="ECO:0000313" key="9">
    <source>
        <dbReference type="EMBL" id="KAG7572807.1"/>
    </source>
</evidence>
<evidence type="ECO:0000256" key="2">
    <source>
        <dbReference type="ARBA" id="ARBA00011738"/>
    </source>
</evidence>
<reference evidence="9 10" key="1">
    <citation type="submission" date="2020-12" db="EMBL/GenBank/DDBJ databases">
        <title>Concerted genomic and epigenomic changes stabilize Arabidopsis allopolyploids.</title>
        <authorList>
            <person name="Chen Z."/>
        </authorList>
    </citation>
    <scope>NUCLEOTIDE SEQUENCE [LARGE SCALE GENOMIC DNA]</scope>
    <source>
        <strain evidence="9">As9502</strain>
        <tissue evidence="9">Leaf</tissue>
    </source>
</reference>
<evidence type="ECO:0000256" key="3">
    <source>
        <dbReference type="ARBA" id="ARBA00023015"/>
    </source>
</evidence>
<dbReference type="GO" id="GO:0005634">
    <property type="term" value="C:nucleus"/>
    <property type="evidence" value="ECO:0007669"/>
    <property type="project" value="UniProtKB-SubCell"/>
</dbReference>
<dbReference type="InterPro" id="IPR051358">
    <property type="entry name" value="TF_AMS/ICE1/BHLH6-like"/>
</dbReference>
<dbReference type="CDD" id="cd11450">
    <property type="entry name" value="bHLH_AtFIT_like"/>
    <property type="match status" value="1"/>
</dbReference>
<dbReference type="EMBL" id="JAEFBJ010000009">
    <property type="protein sequence ID" value="KAG7572807.1"/>
    <property type="molecule type" value="Genomic_DNA"/>
</dbReference>
<evidence type="ECO:0000256" key="7">
    <source>
        <dbReference type="SAM" id="MobiDB-lite"/>
    </source>
</evidence>
<comment type="subcellular location">
    <subcellularLocation>
        <location evidence="1">Nucleus</location>
    </subcellularLocation>
</comment>
<evidence type="ECO:0000256" key="1">
    <source>
        <dbReference type="ARBA" id="ARBA00004123"/>
    </source>
</evidence>
<keyword evidence="10" id="KW-1185">Reference proteome</keyword>
<dbReference type="GO" id="GO:0003700">
    <property type="term" value="F:DNA-binding transcription factor activity"/>
    <property type="evidence" value="ECO:0007669"/>
    <property type="project" value="TreeGrafter"/>
</dbReference>
<sequence length="264" mass="30082">MEGRVNALSNINDLELHDFLVDPNFDQFINLIRGDHQAIDENPVLDFDLGPLQNIPCFIDENQFIPTPVDDLFDELPDLDSNVAESFRSFDGESVRANGEEEEEDYNDGDDSSATTTNNDGSRKTKTDRSRTLISERRRRGRMKDKLYALRSLVPNITKMDKASIVGDAVSYVQELQSQAKKLKSDIAGLEASLNSNGGYQEPAPDAQKTQPFRGINPPVSKKIVQVITQNNQSIFLRNIKVLKCFVFWCVRWMLFKWRRKGFM</sequence>
<evidence type="ECO:0000256" key="6">
    <source>
        <dbReference type="ARBA" id="ARBA00023242"/>
    </source>
</evidence>
<dbReference type="PANTHER" id="PTHR31945:SF17">
    <property type="entry name" value="TRANSCRIPTION FACTOR FER-LIKE IRON DEFICIENCY-INDUCED TRANSCRIPTION FACTOR"/>
    <property type="match status" value="1"/>
</dbReference>
<dbReference type="PANTHER" id="PTHR31945">
    <property type="entry name" value="TRANSCRIPTION FACTOR SCREAM2-RELATED"/>
    <property type="match status" value="1"/>
</dbReference>
<keyword evidence="4" id="KW-0238">DNA-binding</keyword>
<feature type="compositionally biased region" description="Basic and acidic residues" evidence="7">
    <location>
        <begin position="121"/>
        <end position="136"/>
    </location>
</feature>
<keyword evidence="5" id="KW-0804">Transcription</keyword>
<gene>
    <name evidence="9" type="ORF">ISN44_As09g011600</name>
</gene>
<name>A0A8T2AJ18_ARASU</name>